<organism evidence="3 4">
    <name type="scientific">Microbacter margulisiae</name>
    <dbReference type="NCBI Taxonomy" id="1350067"/>
    <lineage>
        <taxon>Bacteria</taxon>
        <taxon>Pseudomonadati</taxon>
        <taxon>Bacteroidota</taxon>
        <taxon>Bacteroidia</taxon>
        <taxon>Bacteroidales</taxon>
        <taxon>Porphyromonadaceae</taxon>
        <taxon>Microbacter</taxon>
    </lineage>
</organism>
<dbReference type="PANTHER" id="PTHR37423">
    <property type="entry name" value="SOLUBLE LYTIC MUREIN TRANSGLYCOSYLASE-RELATED"/>
    <property type="match status" value="1"/>
</dbReference>
<sequence>MRRFLPLMIFVLMIVPGNNLRAQLPNDVKPIADTSQNTDPASPMVPLVIPEGMDMSFDGLLNQWYAKKNIPSIAPSDTINPYVSDSTIISRLSRLPDIIEMPFNEYVRTCINFYTNKRRKQVSYMLALAKYYMPLFEQVILANKLPDELKYLPIIESALNPTAYSRAGAAGLWQLVVSTARIYGLQVNSLIDERMDPVKSTKAAVHYLKDLYHIYGDWDLVIAAYNCGPGTINKAIRRSGGKHDYWQIYPYLPMETRSYVPIFIAANYVMNYYKDCNLSIAPIYMPLSDTVMVHDKIHFIQLSDLLHIPIEELRTLNPEYRQDIVPGNIEPCPLRLPLEATSIFLANESKIAAYKADELFPNRLVVEPVKAKSAYRHRRIHRVRNGESLWEIARRYHVTTRELKRWNHLRTKTLRKGTRLVIY</sequence>
<dbReference type="GO" id="GO:0008933">
    <property type="term" value="F:peptidoglycan lytic transglycosylase activity"/>
    <property type="evidence" value="ECO:0007669"/>
    <property type="project" value="InterPro"/>
</dbReference>
<evidence type="ECO:0000256" key="1">
    <source>
        <dbReference type="ARBA" id="ARBA00007734"/>
    </source>
</evidence>
<dbReference type="GO" id="GO:0016020">
    <property type="term" value="C:membrane"/>
    <property type="evidence" value="ECO:0007669"/>
    <property type="project" value="InterPro"/>
</dbReference>
<evidence type="ECO:0000313" key="4">
    <source>
        <dbReference type="Proteomes" id="UP000544222"/>
    </source>
</evidence>
<evidence type="ECO:0000313" key="3">
    <source>
        <dbReference type="EMBL" id="MBB3186772.1"/>
    </source>
</evidence>
<feature type="domain" description="LysM" evidence="2">
    <location>
        <begin position="379"/>
        <end position="422"/>
    </location>
</feature>
<comment type="similarity">
    <text evidence="1">Belongs to the transglycosylase Slt family.</text>
</comment>
<dbReference type="Proteomes" id="UP000544222">
    <property type="component" value="Unassembled WGS sequence"/>
</dbReference>
<dbReference type="CDD" id="cd00118">
    <property type="entry name" value="LysM"/>
    <property type="match status" value="1"/>
</dbReference>
<keyword evidence="4" id="KW-1185">Reference proteome</keyword>
<dbReference type="SUPFAM" id="SSF54106">
    <property type="entry name" value="LysM domain"/>
    <property type="match status" value="1"/>
</dbReference>
<dbReference type="Gene3D" id="3.10.350.10">
    <property type="entry name" value="LysM domain"/>
    <property type="match status" value="1"/>
</dbReference>
<comment type="caution">
    <text evidence="3">The sequence shown here is derived from an EMBL/GenBank/DDBJ whole genome shotgun (WGS) entry which is preliminary data.</text>
</comment>
<dbReference type="PANTHER" id="PTHR37423:SF2">
    <property type="entry name" value="MEMBRANE-BOUND LYTIC MUREIN TRANSGLYCOSYLASE C"/>
    <property type="match status" value="1"/>
</dbReference>
<dbReference type="EMBL" id="JACHYB010000001">
    <property type="protein sequence ID" value="MBB3186772.1"/>
    <property type="molecule type" value="Genomic_DNA"/>
</dbReference>
<protein>
    <submittedName>
        <fullName evidence="3">Membrane-bound lytic murein transglycosylase D</fullName>
    </submittedName>
</protein>
<dbReference type="InterPro" id="IPR036779">
    <property type="entry name" value="LysM_dom_sf"/>
</dbReference>
<reference evidence="3 4" key="1">
    <citation type="submission" date="2020-08" db="EMBL/GenBank/DDBJ databases">
        <title>Genomic Encyclopedia of Type Strains, Phase IV (KMG-IV): sequencing the most valuable type-strain genomes for metagenomic binning, comparative biology and taxonomic classification.</title>
        <authorList>
            <person name="Goeker M."/>
        </authorList>
    </citation>
    <scope>NUCLEOTIDE SEQUENCE [LARGE SCALE GENOMIC DNA]</scope>
    <source>
        <strain evidence="3 4">DSM 27471</strain>
    </source>
</reference>
<proteinExistence type="inferred from homology"/>
<gene>
    <name evidence="3" type="ORF">FHX64_000935</name>
</gene>
<dbReference type="InterPro" id="IPR000189">
    <property type="entry name" value="Transglyc_AS"/>
</dbReference>
<dbReference type="GO" id="GO:0000270">
    <property type="term" value="P:peptidoglycan metabolic process"/>
    <property type="evidence" value="ECO:0007669"/>
    <property type="project" value="InterPro"/>
</dbReference>
<dbReference type="SUPFAM" id="SSF53955">
    <property type="entry name" value="Lysozyme-like"/>
    <property type="match status" value="1"/>
</dbReference>
<dbReference type="InterPro" id="IPR023346">
    <property type="entry name" value="Lysozyme-like_dom_sf"/>
</dbReference>
<evidence type="ECO:0000259" key="2">
    <source>
        <dbReference type="PROSITE" id="PS51782"/>
    </source>
</evidence>
<dbReference type="Pfam" id="PF01476">
    <property type="entry name" value="LysM"/>
    <property type="match status" value="1"/>
</dbReference>
<dbReference type="InterPro" id="IPR008258">
    <property type="entry name" value="Transglycosylase_SLT_dom_1"/>
</dbReference>
<dbReference type="Gene3D" id="1.10.530.10">
    <property type="match status" value="1"/>
</dbReference>
<dbReference type="Pfam" id="PF01464">
    <property type="entry name" value="SLT"/>
    <property type="match status" value="1"/>
</dbReference>
<accession>A0A7W5DPU5</accession>
<dbReference type="SMART" id="SM00257">
    <property type="entry name" value="LysM"/>
    <property type="match status" value="1"/>
</dbReference>
<dbReference type="RefSeq" id="WP_183412616.1">
    <property type="nucleotide sequence ID" value="NZ_JACHYB010000001.1"/>
</dbReference>
<dbReference type="PROSITE" id="PS00922">
    <property type="entry name" value="TRANSGLYCOSYLASE"/>
    <property type="match status" value="1"/>
</dbReference>
<dbReference type="InterPro" id="IPR018392">
    <property type="entry name" value="LysM"/>
</dbReference>
<dbReference type="PROSITE" id="PS51782">
    <property type="entry name" value="LYSM"/>
    <property type="match status" value="1"/>
</dbReference>
<dbReference type="AlphaFoldDB" id="A0A7W5DPU5"/>
<dbReference type="CDD" id="cd16894">
    <property type="entry name" value="MltD-like"/>
    <property type="match status" value="1"/>
</dbReference>
<name>A0A7W5DPU5_9PORP</name>